<dbReference type="Proteomes" id="UP000003781">
    <property type="component" value="Unassembled WGS sequence"/>
</dbReference>
<dbReference type="RefSeq" id="WP_008278775.1">
    <property type="nucleotide sequence ID" value="NZ_AAXW01000103.1"/>
</dbReference>
<organism evidence="1 2">
    <name type="scientific">Crocosphaera chwakensis CCY0110</name>
    <dbReference type="NCBI Taxonomy" id="391612"/>
    <lineage>
        <taxon>Bacteria</taxon>
        <taxon>Bacillati</taxon>
        <taxon>Cyanobacteriota</taxon>
        <taxon>Cyanophyceae</taxon>
        <taxon>Oscillatoriophycideae</taxon>
        <taxon>Chroococcales</taxon>
        <taxon>Aphanothecaceae</taxon>
        <taxon>Crocosphaera</taxon>
        <taxon>Crocosphaera chwakensis</taxon>
    </lineage>
</organism>
<gene>
    <name evidence="1" type="ORF">CY0110_31020</name>
</gene>
<dbReference type="AlphaFoldDB" id="A3IZF8"/>
<keyword evidence="2" id="KW-1185">Reference proteome</keyword>
<comment type="caution">
    <text evidence="1">The sequence shown here is derived from an EMBL/GenBank/DDBJ whole genome shotgun (WGS) entry which is preliminary data.</text>
</comment>
<dbReference type="EMBL" id="AAXW01000103">
    <property type="protein sequence ID" value="EAZ88146.1"/>
    <property type="molecule type" value="Genomic_DNA"/>
</dbReference>
<dbReference type="OrthoDB" id="582206at2"/>
<name>A3IZF8_9CHRO</name>
<sequence length="86" mass="9571">MSVEAVEELVKKRPELETTVAQGRVLYGYTNGAKRGEKTEVFLLRSFWGQYCVTGIAQESLEPGGVISLSSDLLWSNDGNWLIYNA</sequence>
<reference evidence="1 2" key="1">
    <citation type="submission" date="2007-03" db="EMBL/GenBank/DDBJ databases">
        <authorList>
            <person name="Stal L."/>
            <person name="Ferriera S."/>
            <person name="Johnson J."/>
            <person name="Kravitz S."/>
            <person name="Beeson K."/>
            <person name="Sutton G."/>
            <person name="Rogers Y.-H."/>
            <person name="Friedman R."/>
            <person name="Frazier M."/>
            <person name="Venter J.C."/>
        </authorList>
    </citation>
    <scope>NUCLEOTIDE SEQUENCE [LARGE SCALE GENOMIC DNA]</scope>
    <source>
        <strain evidence="1 2">CCY0110</strain>
    </source>
</reference>
<proteinExistence type="predicted"/>
<evidence type="ECO:0000313" key="1">
    <source>
        <dbReference type="EMBL" id="EAZ88146.1"/>
    </source>
</evidence>
<evidence type="ECO:0000313" key="2">
    <source>
        <dbReference type="Proteomes" id="UP000003781"/>
    </source>
</evidence>
<protein>
    <submittedName>
        <fullName evidence="1">Uncharacterized protein</fullName>
    </submittedName>
</protein>
<accession>A3IZF8</accession>